<evidence type="ECO:0000256" key="1">
    <source>
        <dbReference type="SAM" id="MobiDB-lite"/>
    </source>
</evidence>
<evidence type="ECO:0000313" key="3">
    <source>
        <dbReference type="Proteomes" id="UP001322277"/>
    </source>
</evidence>
<gene>
    <name evidence="2" type="ORF">CDEST_13699</name>
</gene>
<sequence>MHVHVKVTWNLLVARSYASTSGDLSTHLQPLNLLQVPTSGPNTGPVTPSTYPPYRPWGNRKKGSNHPFLPLLWQSSGLAGLSKCRCESQALRPVTAIILSYCFVSSYPAPFLRPPTPPSDSTEGFPLRPPPDNPNRFRVRTCGARTNHGNILFALLIVSSALGSCGASTSPNRCPTSSTVASPTDAASHAQHNPPHRPKLTSTMEGEGEAPACQRGNGKLKKSLVSELPPPRKGAPSFGRRIDLHRQTCRAAGGWKHQTNESHCPPRSWLAHWADSGTPMSAIFAPSQTTARVHALHLFGPACPPAASRKCRLPCSRNFPFAVRGRELFNFPDPPQVNPGKRNQQAHIPSILIMPYQ</sequence>
<reference evidence="3" key="1">
    <citation type="journal article" date="2023" name="bioRxiv">
        <title>Complete genome of the Medicago anthracnose fungus, Colletotrichum destructivum, reveals a mini-chromosome-like region within a core chromosome.</title>
        <authorList>
            <person name="Lapalu N."/>
            <person name="Simon A."/>
            <person name="Lu A."/>
            <person name="Plaumann P.-L."/>
            <person name="Amselem J."/>
            <person name="Pigne S."/>
            <person name="Auger A."/>
            <person name="Koch C."/>
            <person name="Dallery J.-F."/>
            <person name="O'Connell R.J."/>
        </authorList>
    </citation>
    <scope>NUCLEOTIDE SEQUENCE [LARGE SCALE GENOMIC DNA]</scope>
    <source>
        <strain evidence="3">CBS 520.97</strain>
    </source>
</reference>
<name>A0AAX4IZT5_9PEZI</name>
<evidence type="ECO:0000313" key="2">
    <source>
        <dbReference type="EMBL" id="WQF88685.1"/>
    </source>
</evidence>
<dbReference type="GeneID" id="87950199"/>
<organism evidence="2 3">
    <name type="scientific">Colletotrichum destructivum</name>
    <dbReference type="NCBI Taxonomy" id="34406"/>
    <lineage>
        <taxon>Eukaryota</taxon>
        <taxon>Fungi</taxon>
        <taxon>Dikarya</taxon>
        <taxon>Ascomycota</taxon>
        <taxon>Pezizomycotina</taxon>
        <taxon>Sordariomycetes</taxon>
        <taxon>Hypocreomycetidae</taxon>
        <taxon>Glomerellales</taxon>
        <taxon>Glomerellaceae</taxon>
        <taxon>Colletotrichum</taxon>
        <taxon>Colletotrichum destructivum species complex</taxon>
    </lineage>
</organism>
<proteinExistence type="predicted"/>
<dbReference type="KEGG" id="cdet:87950199"/>
<protein>
    <submittedName>
        <fullName evidence="2">Uncharacterized protein</fullName>
    </submittedName>
</protein>
<dbReference type="AlphaFoldDB" id="A0AAX4IZT5"/>
<dbReference type="RefSeq" id="XP_062785906.1">
    <property type="nucleotide sequence ID" value="XM_062929855.1"/>
</dbReference>
<dbReference type="Proteomes" id="UP001322277">
    <property type="component" value="Chromosome 9"/>
</dbReference>
<keyword evidence="3" id="KW-1185">Reference proteome</keyword>
<accession>A0AAX4IZT5</accession>
<feature type="region of interest" description="Disordered" evidence="1">
    <location>
        <begin position="114"/>
        <end position="134"/>
    </location>
</feature>
<feature type="region of interest" description="Disordered" evidence="1">
    <location>
        <begin position="169"/>
        <end position="239"/>
    </location>
</feature>
<dbReference type="EMBL" id="CP137313">
    <property type="protein sequence ID" value="WQF88685.1"/>
    <property type="molecule type" value="Genomic_DNA"/>
</dbReference>
<feature type="compositionally biased region" description="Polar residues" evidence="1">
    <location>
        <begin position="169"/>
        <end position="182"/>
    </location>
</feature>